<dbReference type="InterPro" id="IPR007314">
    <property type="entry name" value="Cofac_haem-bd_dom"/>
</dbReference>
<name>A0A2T6GB17_9PSED</name>
<proteinExistence type="predicted"/>
<dbReference type="Proteomes" id="UP000244178">
    <property type="component" value="Unassembled WGS sequence"/>
</dbReference>
<reference evidence="2 3" key="1">
    <citation type="submission" date="2018-03" db="EMBL/GenBank/DDBJ databases">
        <title>Draft genome sequence of the plant growth promoting rhizobacterium Pseudomonas protegens strain BNJ-SS-45 isolated from wheat (Triticum aestivum) rhizosphere.</title>
        <authorList>
            <person name="Bajpai A."/>
            <person name="Shende K."/>
            <person name="Meena N."/>
            <person name="Upadhyayula S.R."/>
            <person name="Suravajhala P."/>
            <person name="Medicherla K.M."/>
            <person name="Johri B.N."/>
        </authorList>
    </citation>
    <scope>NUCLEOTIDE SEQUENCE [LARGE SCALE GENOMIC DNA]</scope>
    <source>
        <strain evidence="2 3">BNJ-SS-45</strain>
    </source>
</reference>
<dbReference type="InterPro" id="IPR016773">
    <property type="entry name" value="Fe3_uptake_reg_CjrA_prd"/>
</dbReference>
<dbReference type="Pfam" id="PF04187">
    <property type="entry name" value="Cofac_haem_bdg"/>
    <property type="match status" value="1"/>
</dbReference>
<feature type="domain" description="Haem-binding uptake Tiki superfamily ChaN" evidence="1">
    <location>
        <begin position="48"/>
        <end position="241"/>
    </location>
</feature>
<dbReference type="AlphaFoldDB" id="A0A2T6GB17"/>
<dbReference type="EMBL" id="PYJM01000015">
    <property type="protein sequence ID" value="PUA41343.1"/>
    <property type="molecule type" value="Genomic_DNA"/>
</dbReference>
<dbReference type="SUPFAM" id="SSF159501">
    <property type="entry name" value="EreA/ChaN-like"/>
    <property type="match status" value="1"/>
</dbReference>
<dbReference type="CDD" id="cd14727">
    <property type="entry name" value="ChanN-like"/>
    <property type="match status" value="1"/>
</dbReference>
<evidence type="ECO:0000259" key="1">
    <source>
        <dbReference type="Pfam" id="PF04187"/>
    </source>
</evidence>
<dbReference type="PROSITE" id="PS51257">
    <property type="entry name" value="PROKAR_LIPOPROTEIN"/>
    <property type="match status" value="1"/>
</dbReference>
<dbReference type="Gene3D" id="1.10.8.760">
    <property type="entry name" value="Haem-binding uptake, Tiki superfamily, ChaN, domain 2"/>
    <property type="match status" value="1"/>
</dbReference>
<comment type="caution">
    <text evidence="2">The sequence shown here is derived from an EMBL/GenBank/DDBJ whole genome shotgun (WGS) entry which is preliminary data.</text>
</comment>
<gene>
    <name evidence="2" type="ORF">C5U62_32400</name>
</gene>
<dbReference type="PIRSF" id="PIRSF020419">
    <property type="entry name" value="Fe_uptake_reg_CjrA_prd"/>
    <property type="match status" value="1"/>
</dbReference>
<accession>A0A2T6GB17</accession>
<protein>
    <submittedName>
        <fullName evidence="2">Iron(III) ABC transporter</fullName>
    </submittedName>
</protein>
<evidence type="ECO:0000313" key="2">
    <source>
        <dbReference type="EMBL" id="PUA41343.1"/>
    </source>
</evidence>
<dbReference type="Gene3D" id="3.40.50.11550">
    <property type="match status" value="1"/>
</dbReference>
<sequence>MRRLPLVLSALLLAACHGSPEPVPPPVVPDPGSILDLRTGQALSPEELVERLARAPRLIVGEQHDNADHHVLQLWLLRSLAMERPQGSLLLEMLNPDQQLRVDEVKREAAGQRLPDDLIKALAWQPGWDWGLYGPVVGYALRQPYPLLAANLDRQEIRRVYTQAPVLGGMQSNALSVTQALSEQIRQSHCGLLPETQVPAMLAVQQQRDRRMAERLLAAPVPAMLLAGAFHGRRDLGVPLHMADLDQRRPVVVLLLAERGSRVPAAAADYVWYTPPQPAKDYCAQLKP</sequence>
<evidence type="ECO:0000313" key="3">
    <source>
        <dbReference type="Proteomes" id="UP000244178"/>
    </source>
</evidence>
<organism evidence="2 3">
    <name type="scientific">Pseudomonas protegens</name>
    <dbReference type="NCBI Taxonomy" id="380021"/>
    <lineage>
        <taxon>Bacteria</taxon>
        <taxon>Pseudomonadati</taxon>
        <taxon>Pseudomonadota</taxon>
        <taxon>Gammaproteobacteria</taxon>
        <taxon>Pseudomonadales</taxon>
        <taxon>Pseudomonadaceae</taxon>
        <taxon>Pseudomonas</taxon>
    </lineage>
</organism>
<dbReference type="RefSeq" id="WP_108546540.1">
    <property type="nucleotide sequence ID" value="NZ_PYJM01000015.1"/>
</dbReference>